<keyword evidence="1" id="KW-0175">Coiled coil</keyword>
<dbReference type="Proteomes" id="UP000000447">
    <property type="component" value="Chromosome"/>
</dbReference>
<evidence type="ECO:0000313" key="2">
    <source>
        <dbReference type="EMBL" id="ACM04923.1"/>
    </source>
</evidence>
<dbReference type="eggNOG" id="ENOG5030TGK">
    <property type="taxonomic scope" value="Bacteria"/>
</dbReference>
<gene>
    <name evidence="2" type="ordered locus">trd_0629</name>
</gene>
<dbReference type="HOGENOM" id="CLU_1408158_0_0_0"/>
<dbReference type="AlphaFoldDB" id="B9KYS5"/>
<proteinExistence type="predicted"/>
<protein>
    <submittedName>
        <fullName evidence="2">Uncharacterized protein</fullName>
    </submittedName>
</protein>
<evidence type="ECO:0000313" key="3">
    <source>
        <dbReference type="Proteomes" id="UP000000447"/>
    </source>
</evidence>
<organism evidence="2 3">
    <name type="scientific">Thermomicrobium roseum (strain ATCC 27502 / DSM 5159 / P-2)</name>
    <dbReference type="NCBI Taxonomy" id="309801"/>
    <lineage>
        <taxon>Bacteria</taxon>
        <taxon>Pseudomonadati</taxon>
        <taxon>Thermomicrobiota</taxon>
        <taxon>Thermomicrobia</taxon>
        <taxon>Thermomicrobiales</taxon>
        <taxon>Thermomicrobiaceae</taxon>
        <taxon>Thermomicrobium</taxon>
    </lineage>
</organism>
<name>B9KYS5_THERP</name>
<reference evidence="2 3" key="1">
    <citation type="journal article" date="2009" name="PLoS ONE">
        <title>Complete genome sequence of the aerobic CO-oxidizing thermophile Thermomicrobium roseum.</title>
        <authorList>
            <person name="Wu D."/>
            <person name="Raymond J."/>
            <person name="Wu M."/>
            <person name="Chatterji S."/>
            <person name="Ren Q."/>
            <person name="Graham J.E."/>
            <person name="Bryant D.A."/>
            <person name="Robb F."/>
            <person name="Colman A."/>
            <person name="Tallon L.J."/>
            <person name="Badger J.H."/>
            <person name="Madupu R."/>
            <person name="Ward N.L."/>
            <person name="Eisen J.A."/>
        </authorList>
    </citation>
    <scope>NUCLEOTIDE SEQUENCE [LARGE SCALE GENOMIC DNA]</scope>
    <source>
        <strain evidence="3">ATCC 27502 / DSM 5159 / P-2</strain>
    </source>
</reference>
<feature type="coiled-coil region" evidence="1">
    <location>
        <begin position="156"/>
        <end position="183"/>
    </location>
</feature>
<dbReference type="EMBL" id="CP001275">
    <property type="protein sequence ID" value="ACM04923.1"/>
    <property type="molecule type" value="Genomic_DNA"/>
</dbReference>
<sequence>MNDPDRSTLPNEQQIASRLAGAREQLAILTEALRTRRPVLAEAAACAVIDQALKTVTAALHGFNLLLPQPLPAERVSWRNLRARFVAVQVESAVLDLIEEQLRPRSGWLWWLDRKEHASTFAPLLRFDSEAGSVAIWRDPLDPTAGVESGAPEDYLATVLQRIEELTREIGRLARKDAEAYRQAARRQPGRML</sequence>
<accession>B9KYS5</accession>
<keyword evidence="3" id="KW-1185">Reference proteome</keyword>
<dbReference type="OrthoDB" id="9853664at2"/>
<evidence type="ECO:0000256" key="1">
    <source>
        <dbReference type="SAM" id="Coils"/>
    </source>
</evidence>
<dbReference type="KEGG" id="tro:trd_0629"/>
<dbReference type="RefSeq" id="WP_012642025.1">
    <property type="nucleotide sequence ID" value="NC_011959.1"/>
</dbReference>